<dbReference type="PANTHER" id="PTHR46383">
    <property type="entry name" value="ASPARTATE AMINOTRANSFERASE"/>
    <property type="match status" value="1"/>
</dbReference>
<evidence type="ECO:0000313" key="11">
    <source>
        <dbReference type="Proteomes" id="UP001595648"/>
    </source>
</evidence>
<dbReference type="NCBIfam" id="NF004770">
    <property type="entry name" value="PRK06108.1"/>
    <property type="match status" value="1"/>
</dbReference>
<evidence type="ECO:0000256" key="4">
    <source>
        <dbReference type="ARBA" id="ARBA00022576"/>
    </source>
</evidence>
<evidence type="ECO:0000256" key="7">
    <source>
        <dbReference type="ARBA" id="ARBA00049185"/>
    </source>
</evidence>
<evidence type="ECO:0000256" key="2">
    <source>
        <dbReference type="ARBA" id="ARBA00007441"/>
    </source>
</evidence>
<protein>
    <recommendedName>
        <fullName evidence="3">aspartate transaminase</fullName>
        <ecNumber evidence="3">2.6.1.1</ecNumber>
    </recommendedName>
</protein>
<evidence type="ECO:0000256" key="3">
    <source>
        <dbReference type="ARBA" id="ARBA00012753"/>
    </source>
</evidence>
<dbReference type="EC" id="2.6.1.1" evidence="3"/>
<organism evidence="10 11">
    <name type="scientific">Mesorhizobium cantuariense</name>
    <dbReference type="NCBI Taxonomy" id="1300275"/>
    <lineage>
        <taxon>Bacteria</taxon>
        <taxon>Pseudomonadati</taxon>
        <taxon>Pseudomonadota</taxon>
        <taxon>Alphaproteobacteria</taxon>
        <taxon>Hyphomicrobiales</taxon>
        <taxon>Phyllobacteriaceae</taxon>
        <taxon>Mesorhizobium</taxon>
    </lineage>
</organism>
<accession>A0ABV7MHS7</accession>
<comment type="cofactor">
    <cofactor evidence="1">
        <name>pyridoxal 5'-phosphate</name>
        <dbReference type="ChEBI" id="CHEBI:597326"/>
    </cofactor>
</comment>
<feature type="domain" description="Aminotransferase class I/classII large" evidence="9">
    <location>
        <begin position="60"/>
        <end position="411"/>
    </location>
</feature>
<dbReference type="InterPro" id="IPR050596">
    <property type="entry name" value="AspAT/PAT-like"/>
</dbReference>
<evidence type="ECO:0000259" key="9">
    <source>
        <dbReference type="Pfam" id="PF00155"/>
    </source>
</evidence>
<dbReference type="GO" id="GO:0008483">
    <property type="term" value="F:transaminase activity"/>
    <property type="evidence" value="ECO:0007669"/>
    <property type="project" value="UniProtKB-KW"/>
</dbReference>
<evidence type="ECO:0000256" key="1">
    <source>
        <dbReference type="ARBA" id="ARBA00001933"/>
    </source>
</evidence>
<dbReference type="Pfam" id="PF00155">
    <property type="entry name" value="Aminotran_1_2"/>
    <property type="match status" value="1"/>
</dbReference>
<evidence type="ECO:0000256" key="8">
    <source>
        <dbReference type="SAM" id="MobiDB-lite"/>
    </source>
</evidence>
<proteinExistence type="inferred from homology"/>
<dbReference type="Gene3D" id="3.90.1150.10">
    <property type="entry name" value="Aspartate Aminotransferase, domain 1"/>
    <property type="match status" value="1"/>
</dbReference>
<keyword evidence="4 10" id="KW-0032">Aminotransferase</keyword>
<name>A0ABV7MHS7_9HYPH</name>
<keyword evidence="11" id="KW-1185">Reference proteome</keyword>
<dbReference type="InterPro" id="IPR015421">
    <property type="entry name" value="PyrdxlP-dep_Trfase_major"/>
</dbReference>
<dbReference type="CDD" id="cd00609">
    <property type="entry name" value="AAT_like"/>
    <property type="match status" value="1"/>
</dbReference>
<evidence type="ECO:0000256" key="6">
    <source>
        <dbReference type="ARBA" id="ARBA00022898"/>
    </source>
</evidence>
<comment type="catalytic activity">
    <reaction evidence="7">
        <text>L-aspartate + 2-oxoglutarate = oxaloacetate + L-glutamate</text>
        <dbReference type="Rhea" id="RHEA:21824"/>
        <dbReference type="ChEBI" id="CHEBI:16452"/>
        <dbReference type="ChEBI" id="CHEBI:16810"/>
        <dbReference type="ChEBI" id="CHEBI:29985"/>
        <dbReference type="ChEBI" id="CHEBI:29991"/>
        <dbReference type="EC" id="2.6.1.1"/>
    </reaction>
</comment>
<dbReference type="Proteomes" id="UP001595648">
    <property type="component" value="Unassembled WGS sequence"/>
</dbReference>
<evidence type="ECO:0000256" key="5">
    <source>
        <dbReference type="ARBA" id="ARBA00022679"/>
    </source>
</evidence>
<dbReference type="InterPro" id="IPR015422">
    <property type="entry name" value="PyrdxlP-dep_Trfase_small"/>
</dbReference>
<comment type="caution">
    <text evidence="10">The sequence shown here is derived from an EMBL/GenBank/DDBJ whole genome shotgun (WGS) entry which is preliminary data.</text>
</comment>
<keyword evidence="6" id="KW-0663">Pyridoxal phosphate</keyword>
<sequence>MKRPAIAADKRTKAGGSPRGTEYMDWHASLWPVAGSPDRISGIELNQICDIADLAREDPDVIKLWIGEGDLPTPDFIREAAVASLAAGQTRYTYSHGVPALRQALDRYHRRHWKVDVGADRFSVTAGGVQAIMQAFQAVLSPGDEVIVPVPAWPNLVEIVRILGGKVVPVNYRTAEQGGFRLDLDDLFAAVTPRTRVIAINSPSNPTGWIMPREQMRQVLDFARSRGIWIVSDEVYAHFTYDGTIAPSFLELAAPTDRLIVTNTFSKNWCMTGWRIGWLIYPQGMSTIFDNLSQYNTTSVATFIQHAAVAALDQGDDFIKALVARSAKGRAIICSALDSLPNVRVFWPEGTFYFFFSVHGMNSAYDVARRILREASVGVAPGSAFGQGGEAYLRVCFAVDPELIQEGANRLVDFLRKVD</sequence>
<dbReference type="InterPro" id="IPR015424">
    <property type="entry name" value="PyrdxlP-dep_Trfase"/>
</dbReference>
<comment type="similarity">
    <text evidence="2">Belongs to the class-I pyridoxal-phosphate-dependent aminotransferase family.</text>
</comment>
<dbReference type="Gene3D" id="3.40.640.10">
    <property type="entry name" value="Type I PLP-dependent aspartate aminotransferase-like (Major domain)"/>
    <property type="match status" value="1"/>
</dbReference>
<dbReference type="SUPFAM" id="SSF53383">
    <property type="entry name" value="PLP-dependent transferases"/>
    <property type="match status" value="1"/>
</dbReference>
<dbReference type="RefSeq" id="WP_378977536.1">
    <property type="nucleotide sequence ID" value="NZ_JBHRVD010000001.1"/>
</dbReference>
<keyword evidence="5 10" id="KW-0808">Transferase</keyword>
<evidence type="ECO:0000313" key="10">
    <source>
        <dbReference type="EMBL" id="MFC3321292.1"/>
    </source>
</evidence>
<dbReference type="EMBL" id="JBHRVD010000001">
    <property type="protein sequence ID" value="MFC3321292.1"/>
    <property type="molecule type" value="Genomic_DNA"/>
</dbReference>
<dbReference type="InterPro" id="IPR004839">
    <property type="entry name" value="Aminotransferase_I/II_large"/>
</dbReference>
<reference evidence="11" key="1">
    <citation type="journal article" date="2019" name="Int. J. Syst. Evol. Microbiol.">
        <title>The Global Catalogue of Microorganisms (GCM) 10K type strain sequencing project: providing services to taxonomists for standard genome sequencing and annotation.</title>
        <authorList>
            <consortium name="The Broad Institute Genomics Platform"/>
            <consortium name="The Broad Institute Genome Sequencing Center for Infectious Disease"/>
            <person name="Wu L."/>
            <person name="Ma J."/>
        </authorList>
    </citation>
    <scope>NUCLEOTIDE SEQUENCE [LARGE SCALE GENOMIC DNA]</scope>
    <source>
        <strain evidence="11">ICMP 19515</strain>
    </source>
</reference>
<gene>
    <name evidence="10" type="ORF">ACFOJ9_05780</name>
</gene>
<feature type="region of interest" description="Disordered" evidence="8">
    <location>
        <begin position="1"/>
        <end position="20"/>
    </location>
</feature>